<evidence type="ECO:0000313" key="4">
    <source>
        <dbReference type="EMBL" id="AOV59116.1"/>
    </source>
</evidence>
<dbReference type="GeneID" id="30306423"/>
<feature type="compositionally biased region" description="Basic and acidic residues" evidence="1">
    <location>
        <begin position="67"/>
        <end position="89"/>
    </location>
</feature>
<organism evidence="3 6">
    <name type="scientific">Synechococcus phage S-CAM3</name>
    <dbReference type="NCBI Taxonomy" id="1883366"/>
    <lineage>
        <taxon>Viruses</taxon>
        <taxon>Duplodnaviria</taxon>
        <taxon>Heunggongvirae</taxon>
        <taxon>Uroviricota</taxon>
        <taxon>Caudoviricetes</taxon>
        <taxon>Pantevenvirales</taxon>
        <taxon>Kyanoviridae</taxon>
        <taxon>Charybdisvirus</taxon>
        <taxon>Charybdisvirus scam3</taxon>
    </lineage>
</organism>
<reference evidence="5 6" key="1">
    <citation type="journal article" date="2016" name="Virology">
        <title>The genomic content and context of auxiliary metabolic genes in marine cyanomyoviruses.</title>
        <authorList>
            <person name="Crummett L.T."/>
            <person name="Puxty R.J."/>
            <person name="Weihe C."/>
            <person name="Marston M.F."/>
            <person name="Martiny J.B."/>
        </authorList>
    </citation>
    <scope>NUCLEOTIDE SEQUENCE [LARGE SCALE GENOMIC DNA]</scope>
    <source>
        <strain evidence="2">0808SB25</strain>
        <strain evidence="3">0910TB04</strain>
        <strain evidence="4">1010CC42</strain>
    </source>
</reference>
<evidence type="ECO:0000313" key="6">
    <source>
        <dbReference type="Proteomes" id="UP000240804"/>
    </source>
</evidence>
<gene>
    <name evidence="4" type="ORF">C421010_133</name>
    <name evidence="2" type="ORF">S250808_133</name>
    <name evidence="3" type="ORF">T040910_133</name>
</gene>
<evidence type="ECO:0000313" key="5">
    <source>
        <dbReference type="Proteomes" id="UP000204537"/>
    </source>
</evidence>
<evidence type="ECO:0000313" key="2">
    <source>
        <dbReference type="EMBL" id="AOV58638.1"/>
    </source>
</evidence>
<protein>
    <submittedName>
        <fullName evidence="3">Uncharacterized protein</fullName>
    </submittedName>
</protein>
<dbReference type="RefSeq" id="YP_009321396.1">
    <property type="nucleotide sequence ID" value="NC_031906.1"/>
</dbReference>
<accession>A0A1D8KJP8</accession>
<evidence type="ECO:0000313" key="3">
    <source>
        <dbReference type="EMBL" id="AOV58877.1"/>
    </source>
</evidence>
<dbReference type="Proteomes" id="UP000240804">
    <property type="component" value="Segment"/>
</dbReference>
<dbReference type="Proteomes" id="UP000204537">
    <property type="component" value="Segment"/>
</dbReference>
<dbReference type="EMBL" id="KU686199">
    <property type="protein sequence ID" value="AOV59116.1"/>
    <property type="molecule type" value="Genomic_DNA"/>
</dbReference>
<dbReference type="Proteomes" id="UP000240920">
    <property type="component" value="Segment"/>
</dbReference>
<feature type="region of interest" description="Disordered" evidence="1">
    <location>
        <begin position="58"/>
        <end position="89"/>
    </location>
</feature>
<keyword evidence="5" id="KW-1185">Reference proteome</keyword>
<dbReference type="EMBL" id="KU686198">
    <property type="protein sequence ID" value="AOV58877.1"/>
    <property type="molecule type" value="Genomic_DNA"/>
</dbReference>
<evidence type="ECO:0000256" key="1">
    <source>
        <dbReference type="SAM" id="MobiDB-lite"/>
    </source>
</evidence>
<dbReference type="OrthoDB" id="22990at10239"/>
<proteinExistence type="predicted"/>
<dbReference type="KEGG" id="vg:30306423"/>
<name>A0A1D8KJP8_9CAUD</name>
<sequence length="89" mass="10007">MTNDKELSDLSLSRKECPKCGAIWMNGKHMWATGAKGNEVDLAGLVCNKLGDHQCINPQKGAEGGDTWEKRMEDLEKGEEEKQGDWWNK</sequence>
<dbReference type="EMBL" id="KU686197">
    <property type="protein sequence ID" value="AOV58638.1"/>
    <property type="molecule type" value="Genomic_DNA"/>
</dbReference>